<keyword evidence="4" id="KW-1185">Reference proteome</keyword>
<evidence type="ECO:0000313" key="3">
    <source>
        <dbReference type="EMBL" id="ACC97951.1"/>
    </source>
</evidence>
<proteinExistence type="predicted"/>
<evidence type="ECO:0000313" key="4">
    <source>
        <dbReference type="Proteomes" id="UP000001029"/>
    </source>
</evidence>
<dbReference type="AlphaFoldDB" id="B2KBC9"/>
<name>B2KBC9_ELUMP</name>
<dbReference type="PANTHER" id="PTHR30383">
    <property type="entry name" value="THIOESTERASE 1/PROTEASE 1/LYSOPHOSPHOLIPASE L1"/>
    <property type="match status" value="1"/>
</dbReference>
<keyword evidence="1" id="KW-0732">Signal</keyword>
<dbReference type="KEGG" id="emi:Emin_0394"/>
<dbReference type="EMBL" id="CP001055">
    <property type="protein sequence ID" value="ACC97951.1"/>
    <property type="molecule type" value="Genomic_DNA"/>
</dbReference>
<dbReference type="Gene3D" id="3.40.50.1110">
    <property type="entry name" value="SGNH hydrolase"/>
    <property type="match status" value="1"/>
</dbReference>
<dbReference type="InterPro" id="IPR036514">
    <property type="entry name" value="SGNH_hydro_sf"/>
</dbReference>
<organism evidence="3 4">
    <name type="scientific">Elusimicrobium minutum (strain Pei191)</name>
    <dbReference type="NCBI Taxonomy" id="445932"/>
    <lineage>
        <taxon>Bacteria</taxon>
        <taxon>Pseudomonadati</taxon>
        <taxon>Elusimicrobiota</taxon>
        <taxon>Elusimicrobia</taxon>
        <taxon>Elusimicrobiales</taxon>
        <taxon>Elusimicrobiaceae</taxon>
        <taxon>Elusimicrobium</taxon>
    </lineage>
</organism>
<dbReference type="PANTHER" id="PTHR30383:SF24">
    <property type="entry name" value="THIOESTERASE 1_PROTEASE 1_LYSOPHOSPHOLIPASE L1"/>
    <property type="match status" value="1"/>
</dbReference>
<feature type="chain" id="PRO_5002779748" evidence="1">
    <location>
        <begin position="18"/>
        <end position="204"/>
    </location>
</feature>
<evidence type="ECO:0000259" key="2">
    <source>
        <dbReference type="Pfam" id="PF13472"/>
    </source>
</evidence>
<dbReference type="OrthoDB" id="9786188at2"/>
<sequence length="204" mass="22305">MKKVILTAIIAAAMVFAYKSFTKTEIKNLQNNNSNTIVAFGDSLTYGHGASPGKSYPDILAQKTNMRVVNLGVSGETAPQGLARINDVFKHRPYMVLIEFGGNDFIRKTPFEETVSAIEKMVDAVQAQGAVAVIVDTGGNPFMGKYTKAYKQIAKEKGAVFVPAIMDGILTNPKLKSDQIHPNNEGYAVLAERVYKGIKKYLNR</sequence>
<dbReference type="RefSeq" id="WP_012414566.1">
    <property type="nucleotide sequence ID" value="NC_010644.1"/>
</dbReference>
<feature type="domain" description="SGNH hydrolase-type esterase" evidence="2">
    <location>
        <begin position="39"/>
        <end position="189"/>
    </location>
</feature>
<protein>
    <submittedName>
        <fullName evidence="3">Lipolytic protein family</fullName>
    </submittedName>
</protein>
<evidence type="ECO:0000256" key="1">
    <source>
        <dbReference type="SAM" id="SignalP"/>
    </source>
</evidence>
<reference evidence="3 4" key="1">
    <citation type="journal article" date="2009" name="Appl. Environ. Microbiol.">
        <title>Genomic analysis of 'Elusimicrobium minutum,' the first cultivated representative of the phylum 'Elusimicrobia' (formerly termite group 1).</title>
        <authorList>
            <person name="Herlemann D.P.R."/>
            <person name="Geissinger O."/>
            <person name="Ikeda-Ohtsubo W."/>
            <person name="Kunin V."/>
            <person name="Sun H."/>
            <person name="Lapidus A."/>
            <person name="Hugenholtz P."/>
            <person name="Brune A."/>
        </authorList>
    </citation>
    <scope>NUCLEOTIDE SEQUENCE [LARGE SCALE GENOMIC DNA]</scope>
    <source>
        <strain evidence="3 4">Pei191</strain>
    </source>
</reference>
<dbReference type="SUPFAM" id="SSF52266">
    <property type="entry name" value="SGNH hydrolase"/>
    <property type="match status" value="1"/>
</dbReference>
<dbReference type="Proteomes" id="UP000001029">
    <property type="component" value="Chromosome"/>
</dbReference>
<accession>B2KBC9</accession>
<dbReference type="GO" id="GO:0004622">
    <property type="term" value="F:phosphatidylcholine lysophospholipase activity"/>
    <property type="evidence" value="ECO:0007669"/>
    <property type="project" value="TreeGrafter"/>
</dbReference>
<dbReference type="STRING" id="445932.Emin_0394"/>
<dbReference type="InterPro" id="IPR013830">
    <property type="entry name" value="SGNH_hydro"/>
</dbReference>
<dbReference type="Pfam" id="PF13472">
    <property type="entry name" value="Lipase_GDSL_2"/>
    <property type="match status" value="1"/>
</dbReference>
<dbReference type="InterPro" id="IPR051532">
    <property type="entry name" value="Ester_Hydrolysis_Enzymes"/>
</dbReference>
<gene>
    <name evidence="3" type="ordered locus">Emin_0394</name>
</gene>
<feature type="signal peptide" evidence="1">
    <location>
        <begin position="1"/>
        <end position="17"/>
    </location>
</feature>
<dbReference type="HOGENOM" id="CLU_051180_1_2_0"/>